<keyword evidence="1" id="KW-0732">Signal</keyword>
<sequence>MRKILAIGLLAGAAGLISGVAEARVDVGIGIGLPWPAVVAPPPPVYYEPAPVYVAPQPVVVAPGYYDDWQARAWREQQWRERRWREREWRERHRDWHRWHDDDD</sequence>
<gene>
    <name evidence="2" type="ORF">P3W85_02320</name>
</gene>
<feature type="signal peptide" evidence="1">
    <location>
        <begin position="1"/>
        <end position="23"/>
    </location>
</feature>
<accession>A0ABT6AGS0</accession>
<protein>
    <submittedName>
        <fullName evidence="2">Uncharacterized protein</fullName>
    </submittedName>
</protein>
<dbReference type="InterPro" id="IPR024446">
    <property type="entry name" value="PXPV"/>
</dbReference>
<evidence type="ECO:0000256" key="1">
    <source>
        <dbReference type="SAM" id="SignalP"/>
    </source>
</evidence>
<evidence type="ECO:0000313" key="3">
    <source>
        <dbReference type="Proteomes" id="UP001216674"/>
    </source>
</evidence>
<dbReference type="RefSeq" id="WP_276263572.1">
    <property type="nucleotide sequence ID" value="NZ_JARJLM010000036.1"/>
</dbReference>
<dbReference type="Pfam" id="PF12778">
    <property type="entry name" value="PXPV"/>
    <property type="match status" value="1"/>
</dbReference>
<dbReference type="EMBL" id="JARJLM010000036">
    <property type="protein sequence ID" value="MDF3831799.1"/>
    <property type="molecule type" value="Genomic_DNA"/>
</dbReference>
<dbReference type="Proteomes" id="UP001216674">
    <property type="component" value="Unassembled WGS sequence"/>
</dbReference>
<name>A0ABT6AGS0_9BURK</name>
<keyword evidence="3" id="KW-1185">Reference proteome</keyword>
<comment type="caution">
    <text evidence="2">The sequence shown here is derived from an EMBL/GenBank/DDBJ whole genome shotgun (WGS) entry which is preliminary data.</text>
</comment>
<reference evidence="2 3" key="1">
    <citation type="submission" date="2023-03" db="EMBL/GenBank/DDBJ databases">
        <title>Draft assemblies of triclosan tolerant bacteria isolated from returned activated sludge.</title>
        <authorList>
            <person name="Van Hamelsveld S."/>
        </authorList>
    </citation>
    <scope>NUCLEOTIDE SEQUENCE [LARGE SCALE GENOMIC DNA]</scope>
    <source>
        <strain evidence="2 3">GW210010_S58</strain>
    </source>
</reference>
<organism evidence="2 3">
    <name type="scientific">Cupriavidus basilensis</name>
    <dbReference type="NCBI Taxonomy" id="68895"/>
    <lineage>
        <taxon>Bacteria</taxon>
        <taxon>Pseudomonadati</taxon>
        <taxon>Pseudomonadota</taxon>
        <taxon>Betaproteobacteria</taxon>
        <taxon>Burkholderiales</taxon>
        <taxon>Burkholderiaceae</taxon>
        <taxon>Cupriavidus</taxon>
    </lineage>
</organism>
<proteinExistence type="predicted"/>
<evidence type="ECO:0000313" key="2">
    <source>
        <dbReference type="EMBL" id="MDF3831799.1"/>
    </source>
</evidence>
<feature type="chain" id="PRO_5046822751" evidence="1">
    <location>
        <begin position="24"/>
        <end position="104"/>
    </location>
</feature>